<sequence length="112" mass="12648">MEALKILERHMDFVVRVQISMIICGPLCTILASTLRYQYNQFSNCSNLAQGVLHILYVDLKRSILALSTEPVWVWGSVPSHALPASDSVFFCSLCIYYQCFGLNSFILPTIL</sequence>
<keyword evidence="1" id="KW-0472">Membrane</keyword>
<protein>
    <submittedName>
        <fullName evidence="2">Uncharacterized protein</fullName>
    </submittedName>
</protein>
<proteinExistence type="predicted"/>
<comment type="caution">
    <text evidence="2">The sequence shown here is derived from an EMBL/GenBank/DDBJ whole genome shotgun (WGS) entry which is preliminary data.</text>
</comment>
<name>A0A8T3C7P4_DENNO</name>
<accession>A0A8T3C7P4</accession>
<organism evidence="2 3">
    <name type="scientific">Dendrobium nobile</name>
    <name type="common">Orchid</name>
    <dbReference type="NCBI Taxonomy" id="94219"/>
    <lineage>
        <taxon>Eukaryota</taxon>
        <taxon>Viridiplantae</taxon>
        <taxon>Streptophyta</taxon>
        <taxon>Embryophyta</taxon>
        <taxon>Tracheophyta</taxon>
        <taxon>Spermatophyta</taxon>
        <taxon>Magnoliopsida</taxon>
        <taxon>Liliopsida</taxon>
        <taxon>Asparagales</taxon>
        <taxon>Orchidaceae</taxon>
        <taxon>Epidendroideae</taxon>
        <taxon>Malaxideae</taxon>
        <taxon>Dendrobiinae</taxon>
        <taxon>Dendrobium</taxon>
    </lineage>
</organism>
<reference evidence="2" key="1">
    <citation type="journal article" date="2022" name="Front. Genet.">
        <title>Chromosome-Scale Assembly of the Dendrobium nobile Genome Provides Insights Into the Molecular Mechanism of the Biosynthesis of the Medicinal Active Ingredient of Dendrobium.</title>
        <authorList>
            <person name="Xu Q."/>
            <person name="Niu S.-C."/>
            <person name="Li K.-L."/>
            <person name="Zheng P.-J."/>
            <person name="Zhang X.-J."/>
            <person name="Jia Y."/>
            <person name="Liu Y."/>
            <person name="Niu Y.-X."/>
            <person name="Yu L.-H."/>
            <person name="Chen D.-F."/>
            <person name="Zhang G.-Q."/>
        </authorList>
    </citation>
    <scope>NUCLEOTIDE SEQUENCE</scope>
    <source>
        <tissue evidence="2">Leaf</tissue>
    </source>
</reference>
<dbReference type="EMBL" id="JAGYWB010000002">
    <property type="protein sequence ID" value="KAI0528988.1"/>
    <property type="molecule type" value="Genomic_DNA"/>
</dbReference>
<feature type="transmembrane region" description="Helical" evidence="1">
    <location>
        <begin position="13"/>
        <end position="32"/>
    </location>
</feature>
<gene>
    <name evidence="2" type="ORF">KFK09_001533</name>
</gene>
<evidence type="ECO:0000256" key="1">
    <source>
        <dbReference type="SAM" id="Phobius"/>
    </source>
</evidence>
<keyword evidence="1" id="KW-0812">Transmembrane</keyword>
<dbReference type="AlphaFoldDB" id="A0A8T3C7P4"/>
<keyword evidence="3" id="KW-1185">Reference proteome</keyword>
<evidence type="ECO:0000313" key="3">
    <source>
        <dbReference type="Proteomes" id="UP000829196"/>
    </source>
</evidence>
<dbReference type="Proteomes" id="UP000829196">
    <property type="component" value="Unassembled WGS sequence"/>
</dbReference>
<keyword evidence="1" id="KW-1133">Transmembrane helix</keyword>
<evidence type="ECO:0000313" key="2">
    <source>
        <dbReference type="EMBL" id="KAI0528988.1"/>
    </source>
</evidence>